<dbReference type="AlphaFoldDB" id="A0A512JRF1"/>
<dbReference type="EMBL" id="BJZV01000046">
    <property type="protein sequence ID" value="GEP12529.1"/>
    <property type="molecule type" value="Genomic_DNA"/>
</dbReference>
<evidence type="ECO:0000313" key="3">
    <source>
        <dbReference type="Proteomes" id="UP000321750"/>
    </source>
</evidence>
<sequence length="71" mass="7846">MHAAPKPDTEPLLTESEAADLLSISIRTLQGWRYAGTAPRHSKLGRIIRYRRADLASYVETRAPAAQGDAR</sequence>
<proteinExistence type="predicted"/>
<evidence type="ECO:0000259" key="1">
    <source>
        <dbReference type="Pfam" id="PF12728"/>
    </source>
</evidence>
<feature type="domain" description="Helix-turn-helix" evidence="1">
    <location>
        <begin position="12"/>
        <end position="62"/>
    </location>
</feature>
<reference evidence="2 3" key="1">
    <citation type="submission" date="2019-07" db="EMBL/GenBank/DDBJ databases">
        <title>Whole genome shotgun sequence of Methylobacterium gnaphalii NBRC 107716.</title>
        <authorList>
            <person name="Hosoyama A."/>
            <person name="Uohara A."/>
            <person name="Ohji S."/>
            <person name="Ichikawa N."/>
        </authorList>
    </citation>
    <scope>NUCLEOTIDE SEQUENCE [LARGE SCALE GENOMIC DNA]</scope>
    <source>
        <strain evidence="2 3">NBRC 107716</strain>
    </source>
</reference>
<dbReference type="OrthoDB" id="9806994at2"/>
<name>A0A512JRF1_9HYPH</name>
<dbReference type="SUPFAM" id="SSF46955">
    <property type="entry name" value="Putative DNA-binding domain"/>
    <property type="match status" value="1"/>
</dbReference>
<dbReference type="InterPro" id="IPR009061">
    <property type="entry name" value="DNA-bd_dom_put_sf"/>
</dbReference>
<dbReference type="InterPro" id="IPR041657">
    <property type="entry name" value="HTH_17"/>
</dbReference>
<evidence type="ECO:0000313" key="2">
    <source>
        <dbReference type="EMBL" id="GEP12529.1"/>
    </source>
</evidence>
<gene>
    <name evidence="2" type="ORF">MGN01_43740</name>
</gene>
<dbReference type="Proteomes" id="UP000321750">
    <property type="component" value="Unassembled WGS sequence"/>
</dbReference>
<organism evidence="2 3">
    <name type="scientific">Methylobacterium gnaphalii</name>
    <dbReference type="NCBI Taxonomy" id="1010610"/>
    <lineage>
        <taxon>Bacteria</taxon>
        <taxon>Pseudomonadati</taxon>
        <taxon>Pseudomonadota</taxon>
        <taxon>Alphaproteobacteria</taxon>
        <taxon>Hyphomicrobiales</taxon>
        <taxon>Methylobacteriaceae</taxon>
        <taxon>Methylobacterium</taxon>
    </lineage>
</organism>
<dbReference type="Pfam" id="PF12728">
    <property type="entry name" value="HTH_17"/>
    <property type="match status" value="1"/>
</dbReference>
<accession>A0A512JRF1</accession>
<protein>
    <recommendedName>
        <fullName evidence="1">Helix-turn-helix domain-containing protein</fullName>
    </recommendedName>
</protein>
<comment type="caution">
    <text evidence="2">The sequence shown here is derived from an EMBL/GenBank/DDBJ whole genome shotgun (WGS) entry which is preliminary data.</text>
</comment>
<dbReference type="RefSeq" id="WP_147048887.1">
    <property type="nucleotide sequence ID" value="NZ_BJZV01000046.1"/>
</dbReference>
<keyword evidence="3" id="KW-1185">Reference proteome</keyword>